<proteinExistence type="predicted"/>
<gene>
    <name evidence="3" type="ORF">BJY24_004961</name>
</gene>
<evidence type="ECO:0000256" key="1">
    <source>
        <dbReference type="SAM" id="MobiDB-lite"/>
    </source>
</evidence>
<dbReference type="EMBL" id="JACHIT010000002">
    <property type="protein sequence ID" value="MBB5916049.1"/>
    <property type="molecule type" value="Genomic_DNA"/>
</dbReference>
<name>A0A7W9PI61_9NOCA</name>
<dbReference type="AlphaFoldDB" id="A0A7W9PI61"/>
<feature type="compositionally biased region" description="Basic and acidic residues" evidence="1">
    <location>
        <begin position="1"/>
        <end position="12"/>
    </location>
</feature>
<sequence length="74" mass="7377">MSMDPDPGRVPDLEAGGGVRPGATPPETSQTSGLSAPEPRTRNSFPPTGIAAVVVAIVIAVLFLVAAVGLVLAL</sequence>
<keyword evidence="2" id="KW-1133">Transmembrane helix</keyword>
<keyword evidence="2" id="KW-0812">Transmembrane</keyword>
<evidence type="ECO:0000313" key="3">
    <source>
        <dbReference type="EMBL" id="MBB5916049.1"/>
    </source>
</evidence>
<evidence type="ECO:0000256" key="2">
    <source>
        <dbReference type="SAM" id="Phobius"/>
    </source>
</evidence>
<feature type="transmembrane region" description="Helical" evidence="2">
    <location>
        <begin position="50"/>
        <end position="73"/>
    </location>
</feature>
<comment type="caution">
    <text evidence="3">The sequence shown here is derived from an EMBL/GenBank/DDBJ whole genome shotgun (WGS) entry which is preliminary data.</text>
</comment>
<organism evidence="3 4">
    <name type="scientific">Nocardia transvalensis</name>
    <dbReference type="NCBI Taxonomy" id="37333"/>
    <lineage>
        <taxon>Bacteria</taxon>
        <taxon>Bacillati</taxon>
        <taxon>Actinomycetota</taxon>
        <taxon>Actinomycetes</taxon>
        <taxon>Mycobacteriales</taxon>
        <taxon>Nocardiaceae</taxon>
        <taxon>Nocardia</taxon>
    </lineage>
</organism>
<feature type="region of interest" description="Disordered" evidence="1">
    <location>
        <begin position="1"/>
        <end position="43"/>
    </location>
</feature>
<dbReference type="Pfam" id="PF20088">
    <property type="entry name" value="DUF6480"/>
    <property type="match status" value="1"/>
</dbReference>
<evidence type="ECO:0000313" key="4">
    <source>
        <dbReference type="Proteomes" id="UP000540412"/>
    </source>
</evidence>
<keyword evidence="4" id="KW-1185">Reference proteome</keyword>
<keyword evidence="2" id="KW-0472">Membrane</keyword>
<accession>A0A7W9PI61</accession>
<protein>
    <submittedName>
        <fullName evidence="3">Uncharacterized protein</fullName>
    </submittedName>
</protein>
<reference evidence="3 4" key="1">
    <citation type="submission" date="2020-08" db="EMBL/GenBank/DDBJ databases">
        <title>Sequencing the genomes of 1000 actinobacteria strains.</title>
        <authorList>
            <person name="Klenk H.-P."/>
        </authorList>
    </citation>
    <scope>NUCLEOTIDE SEQUENCE [LARGE SCALE GENOMIC DNA]</scope>
    <source>
        <strain evidence="3 4">DSM 43582</strain>
    </source>
</reference>
<dbReference type="RefSeq" id="WP_040748617.1">
    <property type="nucleotide sequence ID" value="NZ_JACHIT010000002.1"/>
</dbReference>
<dbReference type="InterPro" id="IPR045512">
    <property type="entry name" value="DUF6480"/>
</dbReference>
<dbReference type="Proteomes" id="UP000540412">
    <property type="component" value="Unassembled WGS sequence"/>
</dbReference>